<dbReference type="RefSeq" id="WP_184774379.1">
    <property type="nucleotide sequence ID" value="NZ_JACHGI010000026.1"/>
</dbReference>
<feature type="region of interest" description="Disordered" evidence="1">
    <location>
        <begin position="82"/>
        <end position="101"/>
    </location>
</feature>
<reference evidence="2 3" key="1">
    <citation type="submission" date="2020-08" db="EMBL/GenBank/DDBJ databases">
        <title>Genomic Encyclopedia of Type Strains, Phase IV (KMG-IV): sequencing the most valuable type-strain genomes for metagenomic binning, comparative biology and taxonomic classification.</title>
        <authorList>
            <person name="Goeker M."/>
        </authorList>
    </citation>
    <scope>NUCLEOTIDE SEQUENCE [LARGE SCALE GENOMIC DNA]</scope>
    <source>
        <strain evidence="2 3">DSM 17454</strain>
    </source>
</reference>
<name>A0A8E1WKN1_9HYPH</name>
<dbReference type="Proteomes" id="UP000532373">
    <property type="component" value="Unassembled WGS sequence"/>
</dbReference>
<protein>
    <submittedName>
        <fullName evidence="2">Uncharacterized protein</fullName>
    </submittedName>
</protein>
<dbReference type="EMBL" id="JACHGI010000026">
    <property type="protein sequence ID" value="MBB6470283.1"/>
    <property type="molecule type" value="Genomic_DNA"/>
</dbReference>
<proteinExistence type="predicted"/>
<sequence length="190" mass="20494">MKTPQRTFVVEFKSSRRQPKTLTNSIWGDTDLKALAREVEDQASDLDYSGKPKDLASSGTVPLPGPADIASSETIIAVDAVAGPPVGSPEAEGLPEFNPDHTVAGTAAQIKEVQQPRLKSTRRRSVERGERSAREDAGQGALSQIASSPASLDEIAALDAENKRLKLLLAEHLRKQNVLLKQMLGRFDLS</sequence>
<organism evidence="2 3">
    <name type="scientific">Aminobacter carboxidus</name>
    <dbReference type="NCBI Taxonomy" id="376165"/>
    <lineage>
        <taxon>Bacteria</taxon>
        <taxon>Pseudomonadati</taxon>
        <taxon>Pseudomonadota</taxon>
        <taxon>Alphaproteobacteria</taxon>
        <taxon>Hyphomicrobiales</taxon>
        <taxon>Phyllobacteriaceae</taxon>
        <taxon>Aminobacter</taxon>
    </lineage>
</organism>
<evidence type="ECO:0000256" key="1">
    <source>
        <dbReference type="SAM" id="MobiDB-lite"/>
    </source>
</evidence>
<gene>
    <name evidence="2" type="ORF">HNQ96_006180</name>
</gene>
<evidence type="ECO:0000313" key="3">
    <source>
        <dbReference type="Proteomes" id="UP000532373"/>
    </source>
</evidence>
<feature type="region of interest" description="Disordered" evidence="1">
    <location>
        <begin position="42"/>
        <end position="66"/>
    </location>
</feature>
<feature type="region of interest" description="Disordered" evidence="1">
    <location>
        <begin position="113"/>
        <end position="146"/>
    </location>
</feature>
<comment type="caution">
    <text evidence="2">The sequence shown here is derived from an EMBL/GenBank/DDBJ whole genome shotgun (WGS) entry which is preliminary data.</text>
</comment>
<feature type="compositionally biased region" description="Basic and acidic residues" evidence="1">
    <location>
        <begin position="124"/>
        <end position="137"/>
    </location>
</feature>
<accession>A0A8E1WKN1</accession>
<evidence type="ECO:0000313" key="2">
    <source>
        <dbReference type="EMBL" id="MBB6470283.1"/>
    </source>
</evidence>
<dbReference type="AlphaFoldDB" id="A0A8E1WKN1"/>